<name>A0AC35U4P9_9BILA</name>
<protein>
    <submittedName>
        <fullName evidence="2">Beta-lactamase domain-containing protein</fullName>
    </submittedName>
</protein>
<dbReference type="WBParaSite" id="RSKR_0000745100.1">
    <property type="protein sequence ID" value="RSKR_0000745100.1"/>
    <property type="gene ID" value="RSKR_0000745100"/>
</dbReference>
<evidence type="ECO:0000313" key="2">
    <source>
        <dbReference type="WBParaSite" id="RSKR_0000745100.1"/>
    </source>
</evidence>
<reference evidence="2" key="1">
    <citation type="submission" date="2016-11" db="UniProtKB">
        <authorList>
            <consortium name="WormBaseParasite"/>
        </authorList>
    </citation>
    <scope>IDENTIFICATION</scope>
    <source>
        <strain evidence="2">KR3021</strain>
    </source>
</reference>
<sequence length="426" mass="48417">MLGRKRQGLKKNINIDGFVSPYFNAVKNSFTRNFEKQFERDGAAFSVYYKGEEVVNLWGGYADTTSERLWRKDTMNIAFSSSKAVAAICVALLVDRGQLKYEQLVCDFWPEFEENDKGKITVQMVMSHSCGLVLFDKQITVADAQNHEAMSQIIVDQRPHWLPGTEVGYHALTFGWLVDQIIRHVDVRKRGIGQFFREEIAEKHDIETYFGLPYELSHRVARIRLSNMKDRIAEFVANPKFISYYYYMKSIILHGYLPKMLRNPAWIQCLFKPILNNPDLYALEQCAVLGIGSARSFAKLFAKVLKGDIISRSLLETMSIPAVSNYEDVVTGARGERGYGFSFIPYSHNGQSFRLIGHAGVGGQNIRYDLENDLVICYMTNGMKGGLGDTHRTYASLVKSVYDIVLPSNTSYPKQIPVEGKSRRQG</sequence>
<evidence type="ECO:0000313" key="1">
    <source>
        <dbReference type="Proteomes" id="UP000095286"/>
    </source>
</evidence>
<accession>A0AC35U4P9</accession>
<dbReference type="Proteomes" id="UP000095286">
    <property type="component" value="Unplaced"/>
</dbReference>
<proteinExistence type="predicted"/>
<organism evidence="1 2">
    <name type="scientific">Rhabditophanes sp. KR3021</name>
    <dbReference type="NCBI Taxonomy" id="114890"/>
    <lineage>
        <taxon>Eukaryota</taxon>
        <taxon>Metazoa</taxon>
        <taxon>Ecdysozoa</taxon>
        <taxon>Nematoda</taxon>
        <taxon>Chromadorea</taxon>
        <taxon>Rhabditida</taxon>
        <taxon>Tylenchina</taxon>
        <taxon>Panagrolaimomorpha</taxon>
        <taxon>Strongyloidoidea</taxon>
        <taxon>Alloionematidae</taxon>
        <taxon>Rhabditophanes</taxon>
    </lineage>
</organism>